<dbReference type="Proteomes" id="UP000242913">
    <property type="component" value="Unassembled WGS sequence"/>
</dbReference>
<dbReference type="InterPro" id="IPR039885">
    <property type="entry name" value="BTBD10/KCTD20_BTB/POZ"/>
</dbReference>
<dbReference type="GO" id="GO:0034220">
    <property type="term" value="P:monoatomic ion transmembrane transport"/>
    <property type="evidence" value="ECO:0007669"/>
    <property type="project" value="UniProtKB-KW"/>
</dbReference>
<proteinExistence type="predicted"/>
<evidence type="ECO:0000256" key="1">
    <source>
        <dbReference type="ARBA" id="ARBA00004496"/>
    </source>
</evidence>
<evidence type="ECO:0000256" key="3">
    <source>
        <dbReference type="SAM" id="MobiDB-lite"/>
    </source>
</evidence>
<dbReference type="GO" id="GO:0005737">
    <property type="term" value="C:cytoplasm"/>
    <property type="evidence" value="ECO:0007669"/>
    <property type="project" value="UniProtKB-SubCell"/>
</dbReference>
<keyword evidence="6" id="KW-1185">Reference proteome</keyword>
<accession>A0A238BQG6</accession>
<keyword evidence="2" id="KW-0963">Cytoplasm</keyword>
<dbReference type="InterPro" id="IPR039886">
    <property type="entry name" value="BTBD10/KCTD20"/>
</dbReference>
<organism evidence="5 6">
    <name type="scientific">Onchocerca flexuosa</name>
    <dbReference type="NCBI Taxonomy" id="387005"/>
    <lineage>
        <taxon>Eukaryota</taxon>
        <taxon>Metazoa</taxon>
        <taxon>Ecdysozoa</taxon>
        <taxon>Nematoda</taxon>
        <taxon>Chromadorea</taxon>
        <taxon>Rhabditida</taxon>
        <taxon>Spirurina</taxon>
        <taxon>Spiruromorpha</taxon>
        <taxon>Filarioidea</taxon>
        <taxon>Onchocercidae</taxon>
        <taxon>Onchocerca</taxon>
    </lineage>
</organism>
<dbReference type="InterPro" id="IPR000210">
    <property type="entry name" value="BTB/POZ_dom"/>
</dbReference>
<dbReference type="SUPFAM" id="SSF54695">
    <property type="entry name" value="POZ domain"/>
    <property type="match status" value="1"/>
</dbReference>
<dbReference type="InterPro" id="IPR011333">
    <property type="entry name" value="SKP1/BTB/POZ_sf"/>
</dbReference>
<comment type="subcellular location">
    <subcellularLocation>
        <location evidence="1">Cytoplasm</location>
    </subcellularLocation>
</comment>
<keyword evidence="5" id="KW-0406">Ion transport</keyword>
<dbReference type="PANTHER" id="PTHR21637:SF0">
    <property type="entry name" value="AT10158P"/>
    <property type="match status" value="1"/>
</dbReference>
<dbReference type="GO" id="GO:0042327">
    <property type="term" value="P:positive regulation of phosphorylation"/>
    <property type="evidence" value="ECO:0007669"/>
    <property type="project" value="TreeGrafter"/>
</dbReference>
<feature type="domain" description="BTB" evidence="4">
    <location>
        <begin position="84"/>
        <end position="193"/>
    </location>
</feature>
<dbReference type="Gene3D" id="3.30.710.10">
    <property type="entry name" value="Potassium Channel Kv1.1, Chain A"/>
    <property type="match status" value="1"/>
</dbReference>
<evidence type="ECO:0000313" key="6">
    <source>
        <dbReference type="Proteomes" id="UP000242913"/>
    </source>
</evidence>
<feature type="region of interest" description="Disordered" evidence="3">
    <location>
        <begin position="413"/>
        <end position="451"/>
    </location>
</feature>
<dbReference type="Pfam" id="PF16017">
    <property type="entry name" value="BTB_3"/>
    <property type="match status" value="1"/>
</dbReference>
<name>A0A238BQG6_9BILA</name>
<evidence type="ECO:0000259" key="4">
    <source>
        <dbReference type="SMART" id="SM00225"/>
    </source>
</evidence>
<dbReference type="PANTHER" id="PTHR21637">
    <property type="entry name" value="BTB/POZ DOMAIN-CONTAINING PROTEIN 10-RELATED"/>
    <property type="match status" value="1"/>
</dbReference>
<evidence type="ECO:0000313" key="5">
    <source>
        <dbReference type="EMBL" id="OZC07533.1"/>
    </source>
</evidence>
<dbReference type="EMBL" id="KZ270029">
    <property type="protein sequence ID" value="OZC07533.1"/>
    <property type="molecule type" value="Genomic_DNA"/>
</dbReference>
<reference evidence="5 6" key="1">
    <citation type="submission" date="2015-12" db="EMBL/GenBank/DDBJ databases">
        <title>Draft genome of the nematode, Onchocerca flexuosa.</title>
        <authorList>
            <person name="Mitreva M."/>
        </authorList>
    </citation>
    <scope>NUCLEOTIDE SEQUENCE [LARGE SCALE GENOMIC DNA]</scope>
    <source>
        <strain evidence="5">Red Deer</strain>
    </source>
</reference>
<keyword evidence="5" id="KW-0407">Ion channel</keyword>
<dbReference type="AlphaFoldDB" id="A0A238BQG6"/>
<feature type="compositionally biased region" description="Polar residues" evidence="3">
    <location>
        <begin position="417"/>
        <end position="434"/>
    </location>
</feature>
<evidence type="ECO:0000256" key="2">
    <source>
        <dbReference type="ARBA" id="ARBA00022490"/>
    </source>
</evidence>
<dbReference type="CDD" id="cd18318">
    <property type="entry name" value="BTB_POZ_KCTD20-like"/>
    <property type="match status" value="1"/>
</dbReference>
<protein>
    <submittedName>
        <fullName evidence="5">K+ channel tetramerization domain protein</fullName>
    </submittedName>
</protein>
<gene>
    <name evidence="5" type="ORF">X798_05464</name>
</gene>
<keyword evidence="5" id="KW-0813">Transport</keyword>
<dbReference type="SMART" id="SM00225">
    <property type="entry name" value="BTB"/>
    <property type="match status" value="1"/>
</dbReference>
<sequence length="451" mass="50584">MDWKSGQKATVTKEQVANRVCIVAALVPRHHPTRLLQAHRHDLCRSKRSMSLGSTANDLLLATIASSSQSPKHTVDMSRAENGDKVVLLVENTRFVVDPAVLIAKPDTMLGRMFTLRAQRQDGVELVRPNDQNEYEVADGLSASCFRAILEYYHIGKMRCPPSVSVSELREACDYLLVPFNARTVQCHNLRSFLHELSNEGARQQFTAFLEETILPQMIVSTEHGDRECHIVVLLDDDVVDWDELYPPQMGEDTTQVVYSTHLYRFFKYAENRDVAKQVLKERGLKKIRLGMEGYPTHKEKIKRRFNKAEVIYNYVQRPFVHCSWEKEEARSRHVDFACPIVKSKSNPSLASAASDPIPQPAPLQLDITTTVSTSNGTGNRPFNSPIVQHSVFHSANAAHFAHHLTGENLRHLHSPPVQNVRSTSATVGTGSFQSSSSNNSNHTVAADGKR</sequence>
<dbReference type="OrthoDB" id="10034757at2759"/>